<dbReference type="InterPro" id="IPR001647">
    <property type="entry name" value="HTH_TetR"/>
</dbReference>
<dbReference type="GO" id="GO:0006355">
    <property type="term" value="P:regulation of DNA-templated transcription"/>
    <property type="evidence" value="ECO:0007669"/>
    <property type="project" value="UniProtKB-ARBA"/>
</dbReference>
<dbReference type="Pfam" id="PF00440">
    <property type="entry name" value="TetR_N"/>
    <property type="match status" value="1"/>
</dbReference>
<gene>
    <name evidence="4" type="ORF">U732_171</name>
</gene>
<dbReference type="Gene3D" id="1.10.10.60">
    <property type="entry name" value="Homeodomain-like"/>
    <property type="match status" value="1"/>
</dbReference>
<sequence>MFSKFLNLDMEKQDRILNAAMKEFAQKGFEKASTNEIVKEADISKGLLFHYFKDKKNLFLFLYDHCIDVSTNEFYKKINLDEKDFFIRLNQMCIIKFELLNKYPEMFRFIETAYMETSKSVKKELDERKEKLIKINSIKVFEGFDLSKFKEDIDVKKAINVMIWTFQGLGDEALKKAKLLSLDKPDYSEVFAEADIYIDMFKNCFYK</sequence>
<keyword evidence="5" id="KW-1185">Reference proteome</keyword>
<dbReference type="InterPro" id="IPR023772">
    <property type="entry name" value="DNA-bd_HTH_TetR-type_CS"/>
</dbReference>
<dbReference type="InterPro" id="IPR009057">
    <property type="entry name" value="Homeodomain-like_sf"/>
</dbReference>
<evidence type="ECO:0000313" key="5">
    <source>
        <dbReference type="Proteomes" id="UP000031366"/>
    </source>
</evidence>
<evidence type="ECO:0000259" key="3">
    <source>
        <dbReference type="PROSITE" id="PS50977"/>
    </source>
</evidence>
<dbReference type="STRING" id="29341.RSJ17_18345"/>
<evidence type="ECO:0000313" key="4">
    <source>
        <dbReference type="EMBL" id="KIE44375.1"/>
    </source>
</evidence>
<feature type="domain" description="HTH tetR-type" evidence="3">
    <location>
        <begin position="10"/>
        <end position="70"/>
    </location>
</feature>
<dbReference type="PANTHER" id="PTHR30328:SF54">
    <property type="entry name" value="HTH-TYPE TRANSCRIPTIONAL REPRESSOR SCO4008"/>
    <property type="match status" value="1"/>
</dbReference>
<dbReference type="PROSITE" id="PS50977">
    <property type="entry name" value="HTH_TETR_2"/>
    <property type="match status" value="1"/>
</dbReference>
<comment type="caution">
    <text evidence="4">The sequence shown here is derived from an EMBL/GenBank/DDBJ whole genome shotgun (WGS) entry which is preliminary data.</text>
</comment>
<accession>A0A0C1U9T9</accession>
<dbReference type="EMBL" id="AYSO01000020">
    <property type="protein sequence ID" value="KIE44375.1"/>
    <property type="molecule type" value="Genomic_DNA"/>
</dbReference>
<dbReference type="OrthoDB" id="9780939at2"/>
<feature type="DNA-binding region" description="H-T-H motif" evidence="2">
    <location>
        <begin position="33"/>
        <end position="52"/>
    </location>
</feature>
<protein>
    <submittedName>
        <fullName evidence="4">Bacterial regulatory s, tetR family protein</fullName>
    </submittedName>
</protein>
<reference evidence="4 5" key="1">
    <citation type="journal article" date="2015" name="Infect. Genet. Evol.">
        <title>Genomic sequences of six botulinum neurotoxin-producing strains representing three clostridial species illustrate the mobility and diversity of botulinum neurotoxin genes.</title>
        <authorList>
            <person name="Smith T.J."/>
            <person name="Hill K.K."/>
            <person name="Xie G."/>
            <person name="Foley B.T."/>
            <person name="Williamson C.H."/>
            <person name="Foster J.T."/>
            <person name="Johnson S.L."/>
            <person name="Chertkov O."/>
            <person name="Teshima H."/>
            <person name="Gibbons H.S."/>
            <person name="Johnsky L.A."/>
            <person name="Karavis M.A."/>
            <person name="Smith L.A."/>
        </authorList>
    </citation>
    <scope>NUCLEOTIDE SEQUENCE [LARGE SCALE GENOMIC DNA]</scope>
    <source>
        <strain evidence="4 5">CDC 2741</strain>
    </source>
</reference>
<dbReference type="GO" id="GO:0003677">
    <property type="term" value="F:DNA binding"/>
    <property type="evidence" value="ECO:0007669"/>
    <property type="project" value="UniProtKB-UniRule"/>
</dbReference>
<dbReference type="PANTHER" id="PTHR30328">
    <property type="entry name" value="TRANSCRIPTIONAL REPRESSOR"/>
    <property type="match status" value="1"/>
</dbReference>
<dbReference type="InterPro" id="IPR036271">
    <property type="entry name" value="Tet_transcr_reg_TetR-rel_C_sf"/>
</dbReference>
<dbReference type="RefSeq" id="WP_039635873.1">
    <property type="nucleotide sequence ID" value="NZ_AYSO01000020.1"/>
</dbReference>
<dbReference type="SUPFAM" id="SSF46689">
    <property type="entry name" value="Homeodomain-like"/>
    <property type="match status" value="1"/>
</dbReference>
<evidence type="ECO:0000256" key="2">
    <source>
        <dbReference type="PROSITE-ProRule" id="PRU00335"/>
    </source>
</evidence>
<dbReference type="SUPFAM" id="SSF48498">
    <property type="entry name" value="Tetracyclin repressor-like, C-terminal domain"/>
    <property type="match status" value="1"/>
</dbReference>
<dbReference type="Gene3D" id="1.10.357.10">
    <property type="entry name" value="Tetracycline Repressor, domain 2"/>
    <property type="match status" value="1"/>
</dbReference>
<keyword evidence="1 2" id="KW-0238">DNA-binding</keyword>
<dbReference type="PRINTS" id="PR00455">
    <property type="entry name" value="HTHTETR"/>
</dbReference>
<name>A0A0C1U9T9_9CLOT</name>
<proteinExistence type="predicted"/>
<dbReference type="InterPro" id="IPR050109">
    <property type="entry name" value="HTH-type_TetR-like_transc_reg"/>
</dbReference>
<dbReference type="PROSITE" id="PS01081">
    <property type="entry name" value="HTH_TETR_1"/>
    <property type="match status" value="1"/>
</dbReference>
<dbReference type="Proteomes" id="UP000031366">
    <property type="component" value="Unassembled WGS sequence"/>
</dbReference>
<dbReference type="AlphaFoldDB" id="A0A0C1U9T9"/>
<evidence type="ECO:0000256" key="1">
    <source>
        <dbReference type="ARBA" id="ARBA00023125"/>
    </source>
</evidence>
<organism evidence="4 5">
    <name type="scientific">Clostridium argentinense CDC 2741</name>
    <dbReference type="NCBI Taxonomy" id="1418104"/>
    <lineage>
        <taxon>Bacteria</taxon>
        <taxon>Bacillati</taxon>
        <taxon>Bacillota</taxon>
        <taxon>Clostridia</taxon>
        <taxon>Eubacteriales</taxon>
        <taxon>Clostridiaceae</taxon>
        <taxon>Clostridium</taxon>
    </lineage>
</organism>